<feature type="region of interest" description="Disordered" evidence="1">
    <location>
        <begin position="191"/>
        <end position="211"/>
    </location>
</feature>
<proteinExistence type="predicted"/>
<reference evidence="2 3" key="1">
    <citation type="submission" date="2020-02" db="EMBL/GenBank/DDBJ databases">
        <title>Draft genome sequence of Rhizobium tropici.</title>
        <authorList>
            <person name="Khayi S."/>
            <person name="Jemo M."/>
        </authorList>
    </citation>
    <scope>NUCLEOTIDE SEQUENCE [LARGE SCALE GENOMIC DNA]</scope>
    <source>
        <strain evidence="2 3">A12</strain>
    </source>
</reference>
<accession>A0A6P1C038</accession>
<dbReference type="Proteomes" id="UP000471190">
    <property type="component" value="Unassembled WGS sequence"/>
</dbReference>
<protein>
    <submittedName>
        <fullName evidence="2">Uncharacterized protein</fullName>
    </submittedName>
</protein>
<gene>
    <name evidence="2" type="ORF">GXW80_02050</name>
</gene>
<evidence type="ECO:0000313" key="2">
    <source>
        <dbReference type="EMBL" id="NEV09761.1"/>
    </source>
</evidence>
<comment type="caution">
    <text evidence="2">The sequence shown here is derived from an EMBL/GenBank/DDBJ whole genome shotgun (WGS) entry which is preliminary data.</text>
</comment>
<name>A0A6P1C038_RHITR</name>
<sequence length="211" mass="23084">MAHMNEEWISITEAAARLTQAGDKIDRSSLSRYLKQHSEALPLKADGKSNLVDFVALIAHRSENVRLKTPVASLPAMGTGPASAPQMMPSRFKGTQSDGAARKAQAEAELKEMDLAERRGELTIVAEVDQGGRDAIALMQSAFERAIETEAAAASLKYGWDERMARLALKGFAREGLSVFNREILKRLDGMRRQSEAGGDNQYHETGQALQ</sequence>
<evidence type="ECO:0000313" key="3">
    <source>
        <dbReference type="Proteomes" id="UP000471190"/>
    </source>
</evidence>
<dbReference type="AlphaFoldDB" id="A0A6P1C038"/>
<organism evidence="2 3">
    <name type="scientific">Rhizobium tropici</name>
    <dbReference type="NCBI Taxonomy" id="398"/>
    <lineage>
        <taxon>Bacteria</taxon>
        <taxon>Pseudomonadati</taxon>
        <taxon>Pseudomonadota</taxon>
        <taxon>Alphaproteobacteria</taxon>
        <taxon>Hyphomicrobiales</taxon>
        <taxon>Rhizobiaceae</taxon>
        <taxon>Rhizobium/Agrobacterium group</taxon>
        <taxon>Rhizobium</taxon>
    </lineage>
</organism>
<evidence type="ECO:0000256" key="1">
    <source>
        <dbReference type="SAM" id="MobiDB-lite"/>
    </source>
</evidence>
<dbReference type="EMBL" id="JAADZA010000002">
    <property type="protein sequence ID" value="NEV09761.1"/>
    <property type="molecule type" value="Genomic_DNA"/>
</dbReference>